<dbReference type="AlphaFoldDB" id="W4K4X9"/>
<protein>
    <submittedName>
        <fullName evidence="2">Uncharacterized protein</fullName>
    </submittedName>
</protein>
<accession>W4K4X9</accession>
<proteinExistence type="predicted"/>
<feature type="region of interest" description="Disordered" evidence="1">
    <location>
        <begin position="34"/>
        <end position="57"/>
    </location>
</feature>
<evidence type="ECO:0000313" key="2">
    <source>
        <dbReference type="EMBL" id="ETW80862.1"/>
    </source>
</evidence>
<keyword evidence="3" id="KW-1185">Reference proteome</keyword>
<gene>
    <name evidence="2" type="ORF">HETIRDRAFT_410089</name>
</gene>
<evidence type="ECO:0000313" key="3">
    <source>
        <dbReference type="Proteomes" id="UP000030671"/>
    </source>
</evidence>
<evidence type="ECO:0000256" key="1">
    <source>
        <dbReference type="SAM" id="MobiDB-lite"/>
    </source>
</evidence>
<dbReference type="InParanoid" id="W4K4X9"/>
<dbReference type="Proteomes" id="UP000030671">
    <property type="component" value="Unassembled WGS sequence"/>
</dbReference>
<dbReference type="RefSeq" id="XP_009547561.1">
    <property type="nucleotide sequence ID" value="XM_009549266.1"/>
</dbReference>
<dbReference type="HOGENOM" id="CLU_2996736_0_0_1"/>
<dbReference type="EMBL" id="KI925459">
    <property type="protein sequence ID" value="ETW80862.1"/>
    <property type="molecule type" value="Genomic_DNA"/>
</dbReference>
<organism evidence="2 3">
    <name type="scientific">Heterobasidion irregulare (strain TC 32-1)</name>
    <dbReference type="NCBI Taxonomy" id="747525"/>
    <lineage>
        <taxon>Eukaryota</taxon>
        <taxon>Fungi</taxon>
        <taxon>Dikarya</taxon>
        <taxon>Basidiomycota</taxon>
        <taxon>Agaricomycotina</taxon>
        <taxon>Agaricomycetes</taxon>
        <taxon>Russulales</taxon>
        <taxon>Bondarzewiaceae</taxon>
        <taxon>Heterobasidion</taxon>
        <taxon>Heterobasidion annosum species complex</taxon>
    </lineage>
</organism>
<sequence length="57" mass="6517">MNGIANEGGADWSWEEQNIARNIDKNKYINDTPIQAPMLPRSGQAQRGWTWGTQWDV</sequence>
<dbReference type="KEGG" id="hir:HETIRDRAFT_410089"/>
<reference evidence="2 3" key="1">
    <citation type="journal article" date="2012" name="New Phytol.">
        <title>Insight into trade-off between wood decay and parasitism from the genome of a fungal forest pathogen.</title>
        <authorList>
            <person name="Olson A."/>
            <person name="Aerts A."/>
            <person name="Asiegbu F."/>
            <person name="Belbahri L."/>
            <person name="Bouzid O."/>
            <person name="Broberg A."/>
            <person name="Canback B."/>
            <person name="Coutinho P.M."/>
            <person name="Cullen D."/>
            <person name="Dalman K."/>
            <person name="Deflorio G."/>
            <person name="van Diepen L.T."/>
            <person name="Dunand C."/>
            <person name="Duplessis S."/>
            <person name="Durling M."/>
            <person name="Gonthier P."/>
            <person name="Grimwood J."/>
            <person name="Fossdal C.G."/>
            <person name="Hansson D."/>
            <person name="Henrissat B."/>
            <person name="Hietala A."/>
            <person name="Himmelstrand K."/>
            <person name="Hoffmeister D."/>
            <person name="Hogberg N."/>
            <person name="James T.Y."/>
            <person name="Karlsson M."/>
            <person name="Kohler A."/>
            <person name="Kues U."/>
            <person name="Lee Y.H."/>
            <person name="Lin Y.C."/>
            <person name="Lind M."/>
            <person name="Lindquist E."/>
            <person name="Lombard V."/>
            <person name="Lucas S."/>
            <person name="Lunden K."/>
            <person name="Morin E."/>
            <person name="Murat C."/>
            <person name="Park J."/>
            <person name="Raffaello T."/>
            <person name="Rouze P."/>
            <person name="Salamov A."/>
            <person name="Schmutz J."/>
            <person name="Solheim H."/>
            <person name="Stahlberg J."/>
            <person name="Velez H."/>
            <person name="de Vries R.P."/>
            <person name="Wiebenga A."/>
            <person name="Woodward S."/>
            <person name="Yakovlev I."/>
            <person name="Garbelotto M."/>
            <person name="Martin F."/>
            <person name="Grigoriev I.V."/>
            <person name="Stenlid J."/>
        </authorList>
    </citation>
    <scope>NUCLEOTIDE SEQUENCE [LARGE SCALE GENOMIC DNA]</scope>
    <source>
        <strain evidence="2 3">TC 32-1</strain>
    </source>
</reference>
<name>W4K4X9_HETIT</name>
<dbReference type="GeneID" id="20672835"/>
<feature type="compositionally biased region" description="Polar residues" evidence="1">
    <location>
        <begin position="43"/>
        <end position="57"/>
    </location>
</feature>